<dbReference type="AlphaFoldDB" id="A0A848KVA8"/>
<evidence type="ECO:0000313" key="2">
    <source>
        <dbReference type="EMBL" id="NMO02199.1"/>
    </source>
</evidence>
<sequence>MSTATSTVPGGRASAPVGGAPARPEPFDPTLAWQLNSKVALRPEPFGALLYHFGTRKLSFLKNLTVVGIVKSLADHPSADAALSAAGIDSAARPLYLQALGALADSGMIVRNHHNHPLVEPDEASAESVSKPRNHQEDEQ</sequence>
<gene>
    <name evidence="2" type="primary">mftB</name>
    <name evidence="2" type="ORF">HH308_13355</name>
</gene>
<evidence type="ECO:0000256" key="1">
    <source>
        <dbReference type="SAM" id="MobiDB-lite"/>
    </source>
</evidence>
<reference evidence="2 3" key="1">
    <citation type="submission" date="2020-04" db="EMBL/GenBank/DDBJ databases">
        <title>Gordonia sp. nov. TBRC 11910.</title>
        <authorList>
            <person name="Suriyachadkun C."/>
        </authorList>
    </citation>
    <scope>NUCLEOTIDE SEQUENCE [LARGE SCALE GENOMIC DNA]</scope>
    <source>
        <strain evidence="2 3">TBRC 11910</strain>
    </source>
</reference>
<feature type="region of interest" description="Disordered" evidence="1">
    <location>
        <begin position="118"/>
        <end position="140"/>
    </location>
</feature>
<dbReference type="Proteomes" id="UP000550729">
    <property type="component" value="Unassembled WGS sequence"/>
</dbReference>
<organism evidence="2 3">
    <name type="scientific">Gordonia asplenii</name>
    <dbReference type="NCBI Taxonomy" id="2725283"/>
    <lineage>
        <taxon>Bacteria</taxon>
        <taxon>Bacillati</taxon>
        <taxon>Actinomycetota</taxon>
        <taxon>Actinomycetes</taxon>
        <taxon>Mycobacteriales</taxon>
        <taxon>Gordoniaceae</taxon>
        <taxon>Gordonia</taxon>
    </lineage>
</organism>
<dbReference type="NCBIfam" id="TIGR03967">
    <property type="entry name" value="mycofact_MftB"/>
    <property type="match status" value="1"/>
</dbReference>
<keyword evidence="3" id="KW-1185">Reference proteome</keyword>
<name>A0A848KVA8_9ACTN</name>
<evidence type="ECO:0000313" key="3">
    <source>
        <dbReference type="Proteomes" id="UP000550729"/>
    </source>
</evidence>
<dbReference type="EMBL" id="JABBNB010000012">
    <property type="protein sequence ID" value="NMO02199.1"/>
    <property type="molecule type" value="Genomic_DNA"/>
</dbReference>
<comment type="caution">
    <text evidence="2">The sequence shown here is derived from an EMBL/GenBank/DDBJ whole genome shotgun (WGS) entry which is preliminary data.</text>
</comment>
<feature type="region of interest" description="Disordered" evidence="1">
    <location>
        <begin position="1"/>
        <end position="25"/>
    </location>
</feature>
<protein>
    <submittedName>
        <fullName evidence="2">Mycofactocin biosynthesis chaperone MftB</fullName>
    </submittedName>
</protein>
<dbReference type="InterPro" id="IPR023850">
    <property type="entry name" value="MftB"/>
</dbReference>
<accession>A0A848KVA8</accession>
<proteinExistence type="predicted"/>
<dbReference type="Pfam" id="PF26520">
    <property type="entry name" value="MftB_chaperone"/>
    <property type="match status" value="1"/>
</dbReference>